<gene>
    <name evidence="2" type="ORF">EVA99_00190</name>
</gene>
<dbReference type="AlphaFoldDB" id="A0A520MUV7"/>
<sequence>MNNISDYDFSRISAFVDGELSTEEVDCLIKDMKTKPELKDLYFNIIEISDTAKDLKPIGFKQQLANMSLKNLFSAFNQRLVMPITIFSVGALLSYSILNNAINNTDENKASLLLQQSIASVEAKQILENIKTDEILQFASRHYAPNVNTNIMPVAYQPQWLPRGFNTDDRLSNRFTNKANKKEFSIFIDSPNTLNLPDGVYKKENFILIKKTLIHSDKPHTIAIFGDIDIESGKRILNSIRPVK</sequence>
<evidence type="ECO:0000313" key="3">
    <source>
        <dbReference type="Proteomes" id="UP000320146"/>
    </source>
</evidence>
<proteinExistence type="predicted"/>
<name>A0A520MUV7_9GAMM</name>
<protein>
    <recommendedName>
        <fullName evidence="4">Anti sigma-E protein RseA N-terminal domain-containing protein</fullName>
    </recommendedName>
</protein>
<dbReference type="Proteomes" id="UP000320146">
    <property type="component" value="Unassembled WGS sequence"/>
</dbReference>
<evidence type="ECO:0008006" key="4">
    <source>
        <dbReference type="Google" id="ProtNLM"/>
    </source>
</evidence>
<keyword evidence="1" id="KW-0812">Transmembrane</keyword>
<dbReference type="EMBL" id="SHBL01000001">
    <property type="protein sequence ID" value="RZO25009.1"/>
    <property type="molecule type" value="Genomic_DNA"/>
</dbReference>
<comment type="caution">
    <text evidence="2">The sequence shown here is derived from an EMBL/GenBank/DDBJ whole genome shotgun (WGS) entry which is preliminary data.</text>
</comment>
<keyword evidence="1" id="KW-1133">Transmembrane helix</keyword>
<evidence type="ECO:0000313" key="2">
    <source>
        <dbReference type="EMBL" id="RZO25009.1"/>
    </source>
</evidence>
<evidence type="ECO:0000256" key="1">
    <source>
        <dbReference type="SAM" id="Phobius"/>
    </source>
</evidence>
<accession>A0A520MUV7</accession>
<keyword evidence="1" id="KW-0472">Membrane</keyword>
<reference evidence="2 3" key="1">
    <citation type="submission" date="2019-02" db="EMBL/GenBank/DDBJ databases">
        <title>Prokaryotic population dynamics and viral predation in marine succession experiment using metagenomics: the confinement effect.</title>
        <authorList>
            <person name="Haro-Moreno J.M."/>
            <person name="Rodriguez-Valera F."/>
            <person name="Lopez-Perez M."/>
        </authorList>
    </citation>
    <scope>NUCLEOTIDE SEQUENCE [LARGE SCALE GENOMIC DNA]</scope>
    <source>
        <strain evidence="2">MED-G166</strain>
    </source>
</reference>
<feature type="transmembrane region" description="Helical" evidence="1">
    <location>
        <begin position="80"/>
        <end position="98"/>
    </location>
</feature>
<organism evidence="2 3">
    <name type="scientific">SAR86 cluster bacterium</name>
    <dbReference type="NCBI Taxonomy" id="2030880"/>
    <lineage>
        <taxon>Bacteria</taxon>
        <taxon>Pseudomonadati</taxon>
        <taxon>Pseudomonadota</taxon>
        <taxon>Gammaproteobacteria</taxon>
        <taxon>SAR86 cluster</taxon>
    </lineage>
</organism>